<gene>
    <name evidence="1" type="ORF">SPARVUS_LOCUS3890785</name>
</gene>
<accession>A0ABN9BXN9</accession>
<comment type="caution">
    <text evidence="1">The sequence shown here is derived from an EMBL/GenBank/DDBJ whole genome shotgun (WGS) entry which is preliminary data.</text>
</comment>
<reference evidence="1" key="1">
    <citation type="submission" date="2023-05" db="EMBL/GenBank/DDBJ databases">
        <authorList>
            <person name="Stuckert A."/>
        </authorList>
    </citation>
    <scope>NUCLEOTIDE SEQUENCE</scope>
</reference>
<proteinExistence type="predicted"/>
<organism evidence="1 2">
    <name type="scientific">Staurois parvus</name>
    <dbReference type="NCBI Taxonomy" id="386267"/>
    <lineage>
        <taxon>Eukaryota</taxon>
        <taxon>Metazoa</taxon>
        <taxon>Chordata</taxon>
        <taxon>Craniata</taxon>
        <taxon>Vertebrata</taxon>
        <taxon>Euteleostomi</taxon>
        <taxon>Amphibia</taxon>
        <taxon>Batrachia</taxon>
        <taxon>Anura</taxon>
        <taxon>Neobatrachia</taxon>
        <taxon>Ranoidea</taxon>
        <taxon>Ranidae</taxon>
        <taxon>Staurois</taxon>
    </lineage>
</organism>
<evidence type="ECO:0000313" key="1">
    <source>
        <dbReference type="EMBL" id="CAI9552505.1"/>
    </source>
</evidence>
<sequence length="49" mass="5282">MGKDVSKRPPAYIACAPSPGARSTTICDRCVHSGTQIAVQDLCVRSRFM</sequence>
<protein>
    <submittedName>
        <fullName evidence="1">Uncharacterized protein</fullName>
    </submittedName>
</protein>
<keyword evidence="2" id="KW-1185">Reference proteome</keyword>
<name>A0ABN9BXN9_9NEOB</name>
<dbReference type="Proteomes" id="UP001162483">
    <property type="component" value="Unassembled WGS sequence"/>
</dbReference>
<evidence type="ECO:0000313" key="2">
    <source>
        <dbReference type="Proteomes" id="UP001162483"/>
    </source>
</evidence>
<dbReference type="EMBL" id="CATNWA010006623">
    <property type="protein sequence ID" value="CAI9552505.1"/>
    <property type="molecule type" value="Genomic_DNA"/>
</dbReference>